<dbReference type="InterPro" id="IPR002471">
    <property type="entry name" value="Pept_S9_AS"/>
</dbReference>
<dbReference type="GO" id="GO:0005829">
    <property type="term" value="C:cytosol"/>
    <property type="evidence" value="ECO:0007669"/>
    <property type="project" value="TreeGrafter"/>
</dbReference>
<dbReference type="Gene3D" id="3.40.50.1820">
    <property type="entry name" value="alpha/beta hydrolase"/>
    <property type="match status" value="1"/>
</dbReference>
<organism evidence="9 11">
    <name type="scientific">Plasmodiophora brassicae</name>
    <name type="common">Clubroot disease agent</name>
    <dbReference type="NCBI Taxonomy" id="37360"/>
    <lineage>
        <taxon>Eukaryota</taxon>
        <taxon>Sar</taxon>
        <taxon>Rhizaria</taxon>
        <taxon>Endomyxa</taxon>
        <taxon>Phytomyxea</taxon>
        <taxon>Plasmodiophorida</taxon>
        <taxon>Plasmodiophoridae</taxon>
        <taxon>Plasmodiophora</taxon>
    </lineage>
</organism>
<evidence type="ECO:0000256" key="1">
    <source>
        <dbReference type="ARBA" id="ARBA00001070"/>
    </source>
</evidence>
<dbReference type="Pfam" id="PF02897">
    <property type="entry name" value="Peptidase_S9_N"/>
    <property type="match status" value="1"/>
</dbReference>
<dbReference type="InterPro" id="IPR029058">
    <property type="entry name" value="AB_hydrolase_fold"/>
</dbReference>
<evidence type="ECO:0000313" key="9">
    <source>
        <dbReference type="EMBL" id="CEO96344.1"/>
    </source>
</evidence>
<dbReference type="SUPFAM" id="SSF50993">
    <property type="entry name" value="Peptidase/esterase 'gauge' domain"/>
    <property type="match status" value="1"/>
</dbReference>
<dbReference type="Gene3D" id="2.130.10.120">
    <property type="entry name" value="Prolyl oligopeptidase, N-terminal domain"/>
    <property type="match status" value="1"/>
</dbReference>
<dbReference type="GO" id="GO:0004252">
    <property type="term" value="F:serine-type endopeptidase activity"/>
    <property type="evidence" value="ECO:0007669"/>
    <property type="project" value="UniProtKB-UniRule"/>
</dbReference>
<dbReference type="EMBL" id="OVEO01000011">
    <property type="protein sequence ID" value="SPQ99282.1"/>
    <property type="molecule type" value="Genomic_DNA"/>
</dbReference>
<sequence>MTGALAYPDARRDTGCAVAYHGQSVPDPYRWLEDVESDETQDWINRQVALTDKYMGAHCATLVDQFKGRFKEVWNYPRFSAPFQYGTRWFQYRNSGLQNQSVLYMYRGDASTEADVLIDPNLLSDDGTVALMQTGISKDGRFLAYALSTSGSDWRTIKVLDVESPAEPLSDCIQYVKFSSIDWTHDNRGFFYCRYAEPKTSGDSLGTEVSEAKNQLVYYHAVGTDQSEDVLIYSDQDHPEHMFSIEVSDCGSYAILSIGESCDPANKLYVAPLDDFPRTRRLSFIKLVDVIEKQFAYITNQKNTLILKTNAEADRYRIVSIDLSSPAADGSSHFPRMQEVVPQSTTDVLESAVACGSTLFLKYLHDVTSKCIVVDYSGRRLHEITLPTVGEVSDIHGRSDSTDVFYKFTSFVDAGVVFHFDTTSFSSKKWKETVVPGLDLSIFKTEQVFYNSKDGTRIPMFIITRKDDTSSDPRPTLLYGYGGFNISLAPSFSVLKLVFVQHCHGAYAIANLRGGGEYGEQWHQAGTKQRKQNVFDDFQAAAQYLVKRSIASPSTLGIMGGSNGGLLVAACVNQRPDLFGCAVAQVGVMDMLRFHKFTIGYAWTSDYGNAETNEQEFKSILAYSPLHNVGRADAAYPSMLLCTADHDDRVVPLHSFKLAAELQHRIGSRHSQRAPLLIRIDRKAGHGAGKPLEKTIQEYAEIFGFIAHSLNAEFAP</sequence>
<dbReference type="Proteomes" id="UP000039324">
    <property type="component" value="Unassembled WGS sequence"/>
</dbReference>
<keyword evidence="11" id="KW-1185">Reference proteome</keyword>
<dbReference type="PRINTS" id="PR00862">
    <property type="entry name" value="PROLIGOPTASE"/>
</dbReference>
<dbReference type="Pfam" id="PF00326">
    <property type="entry name" value="Peptidase_S9"/>
    <property type="match status" value="1"/>
</dbReference>
<name>A0A0G4IMG2_PLABS</name>
<dbReference type="OrthoDB" id="248387at2759"/>
<accession>A0A0G4IMG2</accession>
<dbReference type="AlphaFoldDB" id="A0A0G4IMG2"/>
<feature type="domain" description="Peptidase S9 prolyl oligopeptidase catalytic" evidence="7">
    <location>
        <begin position="491"/>
        <end position="711"/>
    </location>
</feature>
<keyword evidence="3 6" id="KW-0645">Protease</keyword>
<dbReference type="FunFam" id="3.40.50.1820:FF:000005">
    <property type="entry name" value="Prolyl endopeptidase"/>
    <property type="match status" value="1"/>
</dbReference>
<dbReference type="InterPro" id="IPR001375">
    <property type="entry name" value="Peptidase_S9_cat"/>
</dbReference>
<keyword evidence="4 6" id="KW-0378">Hydrolase</keyword>
<protein>
    <recommendedName>
        <fullName evidence="6">Prolyl endopeptidase</fullName>
        <ecNumber evidence="6">3.4.21.-</ecNumber>
    </recommendedName>
</protein>
<dbReference type="InterPro" id="IPR002470">
    <property type="entry name" value="Peptidase_S9A"/>
</dbReference>
<evidence type="ECO:0000256" key="2">
    <source>
        <dbReference type="ARBA" id="ARBA00005228"/>
    </source>
</evidence>
<evidence type="ECO:0000313" key="10">
    <source>
        <dbReference type="EMBL" id="SPQ99282.1"/>
    </source>
</evidence>
<dbReference type="Proteomes" id="UP000290189">
    <property type="component" value="Unassembled WGS sequence"/>
</dbReference>
<comment type="similarity">
    <text evidence="2 6">Belongs to the peptidase S9A family.</text>
</comment>
<dbReference type="EMBL" id="CDSF01000057">
    <property type="protein sequence ID" value="CEO96344.1"/>
    <property type="molecule type" value="Genomic_DNA"/>
</dbReference>
<keyword evidence="10" id="KW-0496">Mitochondrion</keyword>
<reference evidence="9 11" key="1">
    <citation type="submission" date="2015-02" db="EMBL/GenBank/DDBJ databases">
        <authorList>
            <person name="Chooi Y.-H."/>
        </authorList>
    </citation>
    <scope>NUCLEOTIDE SEQUENCE [LARGE SCALE GENOMIC DNA]</scope>
    <source>
        <strain evidence="9">E3</strain>
    </source>
</reference>
<feature type="domain" description="Peptidase S9A N-terminal" evidence="8">
    <location>
        <begin position="8"/>
        <end position="432"/>
    </location>
</feature>
<evidence type="ECO:0000256" key="5">
    <source>
        <dbReference type="ARBA" id="ARBA00022825"/>
    </source>
</evidence>
<dbReference type="EC" id="3.4.21.-" evidence="6"/>
<comment type="catalytic activity">
    <reaction evidence="1">
        <text>Hydrolysis of Pro-|-Xaa &gt;&gt; Ala-|-Xaa in oligopeptides.</text>
        <dbReference type="EC" id="3.4.21.26"/>
    </reaction>
</comment>
<dbReference type="InterPro" id="IPR051167">
    <property type="entry name" value="Prolyl_oligopep/macrocyclase"/>
</dbReference>
<dbReference type="PROSITE" id="PS00708">
    <property type="entry name" value="PRO_ENDOPEP_SER"/>
    <property type="match status" value="1"/>
</dbReference>
<evidence type="ECO:0000313" key="11">
    <source>
        <dbReference type="Proteomes" id="UP000039324"/>
    </source>
</evidence>
<evidence type="ECO:0000256" key="6">
    <source>
        <dbReference type="RuleBase" id="RU368024"/>
    </source>
</evidence>
<evidence type="ECO:0000259" key="7">
    <source>
        <dbReference type="Pfam" id="PF00326"/>
    </source>
</evidence>
<dbReference type="PANTHER" id="PTHR42881">
    <property type="entry name" value="PROLYL ENDOPEPTIDASE"/>
    <property type="match status" value="1"/>
</dbReference>
<dbReference type="GO" id="GO:0006508">
    <property type="term" value="P:proteolysis"/>
    <property type="evidence" value="ECO:0007669"/>
    <property type="project" value="UniProtKB-KW"/>
</dbReference>
<evidence type="ECO:0000256" key="4">
    <source>
        <dbReference type="ARBA" id="ARBA00022801"/>
    </source>
</evidence>
<dbReference type="FunFam" id="2.130.10.120:FF:000001">
    <property type="entry name" value="Prolyl endopeptidase"/>
    <property type="match status" value="1"/>
</dbReference>
<geneLocation type="mitochondrion" evidence="10"/>
<keyword evidence="5 6" id="KW-0720">Serine protease</keyword>
<evidence type="ECO:0000259" key="8">
    <source>
        <dbReference type="Pfam" id="PF02897"/>
    </source>
</evidence>
<dbReference type="OMA" id="DGCKNAN"/>
<evidence type="ECO:0000256" key="3">
    <source>
        <dbReference type="ARBA" id="ARBA00022670"/>
    </source>
</evidence>
<reference evidence="10 12" key="2">
    <citation type="submission" date="2018-03" db="EMBL/GenBank/DDBJ databases">
        <authorList>
            <person name="Fogelqvist J."/>
        </authorList>
    </citation>
    <scope>NUCLEOTIDE SEQUENCE [LARGE SCALE GENOMIC DNA]</scope>
</reference>
<dbReference type="PANTHER" id="PTHR42881:SF2">
    <property type="entry name" value="PROLYL ENDOPEPTIDASE"/>
    <property type="match status" value="1"/>
</dbReference>
<proteinExistence type="inferred from homology"/>
<gene>
    <name evidence="9" type="ORF">PBRA_005015</name>
    <name evidence="10" type="ORF">PLBR_LOCUS6497</name>
</gene>
<dbReference type="InterPro" id="IPR023302">
    <property type="entry name" value="Pept_S9A_N"/>
</dbReference>
<evidence type="ECO:0000313" key="12">
    <source>
        <dbReference type="Proteomes" id="UP000290189"/>
    </source>
</evidence>
<dbReference type="SUPFAM" id="SSF53474">
    <property type="entry name" value="alpha/beta-Hydrolases"/>
    <property type="match status" value="1"/>
</dbReference>
<dbReference type="GO" id="GO:0070012">
    <property type="term" value="F:oligopeptidase activity"/>
    <property type="evidence" value="ECO:0007669"/>
    <property type="project" value="TreeGrafter"/>
</dbReference>